<dbReference type="PANTHER" id="PTHR35201:SF4">
    <property type="entry name" value="BETA-PINACENE SYNTHASE-RELATED"/>
    <property type="match status" value="1"/>
</dbReference>
<gene>
    <name evidence="8" type="ORF">POL58_00890</name>
</gene>
<keyword evidence="6" id="KW-0456">Lyase</keyword>
<accession>A0ABT5AXS5</accession>
<keyword evidence="2 6" id="KW-0479">Metal-binding</keyword>
<comment type="caution">
    <text evidence="8">The sequence shown here is derived from an EMBL/GenBank/DDBJ whole genome shotgun (WGS) entry which is preliminary data.</text>
</comment>
<evidence type="ECO:0000256" key="2">
    <source>
        <dbReference type="ARBA" id="ARBA00022723"/>
    </source>
</evidence>
<protein>
    <recommendedName>
        <fullName evidence="6">Terpene synthase</fullName>
        <ecNumber evidence="6">4.2.3.-</ecNumber>
    </recommendedName>
</protein>
<reference evidence="8 9" key="1">
    <citation type="submission" date="2022-11" db="EMBL/GenBank/DDBJ databases">
        <title>Minimal conservation of predation-associated metabolite biosynthetic gene clusters underscores biosynthetic potential of Myxococcota including descriptions for ten novel species: Archangium lansinium sp. nov., Myxococcus landrumus sp. nov., Nannocystis bai.</title>
        <authorList>
            <person name="Ahearne A."/>
            <person name="Stevens C."/>
            <person name="Dowd S."/>
        </authorList>
    </citation>
    <scope>NUCLEOTIDE SEQUENCE [LARGE SCALE GENOMIC DNA]</scope>
    <source>
        <strain evidence="8 9">NCELM</strain>
    </source>
</reference>
<feature type="compositionally biased region" description="Low complexity" evidence="7">
    <location>
        <begin position="26"/>
        <end position="36"/>
    </location>
</feature>
<dbReference type="Gene3D" id="1.10.600.10">
    <property type="entry name" value="Farnesyl Diphosphate Synthase"/>
    <property type="match status" value="1"/>
</dbReference>
<organism evidence="8 9">
    <name type="scientific">Nannocystis radixulma</name>
    <dbReference type="NCBI Taxonomy" id="2995305"/>
    <lineage>
        <taxon>Bacteria</taxon>
        <taxon>Pseudomonadati</taxon>
        <taxon>Myxococcota</taxon>
        <taxon>Polyangia</taxon>
        <taxon>Nannocystales</taxon>
        <taxon>Nannocystaceae</taxon>
        <taxon>Nannocystis</taxon>
    </lineage>
</organism>
<comment type="catalytic activity">
    <reaction evidence="4">
        <text>(E)-2-methylgeranyl diphosphate + H2O = 2-methylisoborneol + diphosphate</text>
        <dbReference type="Rhea" id="RHEA:32571"/>
        <dbReference type="ChEBI" id="CHEBI:15377"/>
        <dbReference type="ChEBI" id="CHEBI:33019"/>
        <dbReference type="ChEBI" id="CHEBI:61984"/>
        <dbReference type="ChEBI" id="CHEBI:61987"/>
        <dbReference type="EC" id="4.2.3.118"/>
    </reaction>
</comment>
<evidence type="ECO:0000256" key="3">
    <source>
        <dbReference type="ARBA" id="ARBA00022842"/>
    </source>
</evidence>
<dbReference type="SUPFAM" id="SSF48576">
    <property type="entry name" value="Terpenoid synthases"/>
    <property type="match status" value="1"/>
</dbReference>
<evidence type="ECO:0000256" key="7">
    <source>
        <dbReference type="SAM" id="MobiDB-lite"/>
    </source>
</evidence>
<dbReference type="PANTHER" id="PTHR35201">
    <property type="entry name" value="TERPENE SYNTHASE"/>
    <property type="match status" value="1"/>
</dbReference>
<feature type="region of interest" description="Disordered" evidence="7">
    <location>
        <begin position="1"/>
        <end position="61"/>
    </location>
</feature>
<comment type="cofactor">
    <cofactor evidence="1 6">
        <name>Mg(2+)</name>
        <dbReference type="ChEBI" id="CHEBI:18420"/>
    </cofactor>
</comment>
<dbReference type="InterPro" id="IPR008949">
    <property type="entry name" value="Isoprenoid_synthase_dom_sf"/>
</dbReference>
<dbReference type="InterPro" id="IPR034686">
    <property type="entry name" value="Terpene_cyclase-like_2"/>
</dbReference>
<dbReference type="SFLD" id="SFLDG01020">
    <property type="entry name" value="Terpene_Cyclase_Like_2"/>
    <property type="match status" value="1"/>
</dbReference>
<evidence type="ECO:0000256" key="6">
    <source>
        <dbReference type="RuleBase" id="RU366034"/>
    </source>
</evidence>
<name>A0ABT5AXS5_9BACT</name>
<dbReference type="Proteomes" id="UP001217838">
    <property type="component" value="Unassembled WGS sequence"/>
</dbReference>
<sequence length="384" mass="43101">MELKENNDHEHAHHGQQRPAQRIPSAARLAQLLNRARAGDLDPPHPQPSGDPAYAQRPWGDGTRTPLYCPVTERINEPLADEVDERLAAWAQECGFDDDEIVKIRKARFGRLVMLTHADCDDPDRLLIGAKMNAAWWAADDYYADDTALGAVPEQLPPRLVLAMAAMDPLPRMGEFSVPLEQAIDAERVLVALRSGLEHMGRYATHEQVQRTCYSTFAMFVSWSAHAAWRHTGEYPPAWKYLAARQHDSFYTSMTLCDVIGGYRLPADLFYDSRVRRAAFQAGTAVVLVNDLYSVAKDLQEEKPPCNMVLQVAADRGCSIEEATEVTVKVHNDLVHDFEDSHRTLAAVPSVELQRFLRGLRAWMGGAFEWHDSNPRYKTGKQGG</sequence>
<dbReference type="SFLD" id="SFLDS00005">
    <property type="entry name" value="Isoprenoid_Synthase_Type_I"/>
    <property type="match status" value="1"/>
</dbReference>
<proteinExistence type="inferred from homology"/>
<evidence type="ECO:0000256" key="5">
    <source>
        <dbReference type="ARBA" id="ARBA00035653"/>
    </source>
</evidence>
<evidence type="ECO:0000313" key="9">
    <source>
        <dbReference type="Proteomes" id="UP001217838"/>
    </source>
</evidence>
<keyword evidence="9" id="KW-1185">Reference proteome</keyword>
<comment type="similarity">
    <text evidence="5">Belongs to the terpene synthase family. 2-methylisoborneol synthase subfamily.</text>
</comment>
<feature type="compositionally biased region" description="Basic and acidic residues" evidence="7">
    <location>
        <begin position="1"/>
        <end position="13"/>
    </location>
</feature>
<dbReference type="EMBL" id="JAQNDN010000001">
    <property type="protein sequence ID" value="MDC0666265.1"/>
    <property type="molecule type" value="Genomic_DNA"/>
</dbReference>
<evidence type="ECO:0000256" key="1">
    <source>
        <dbReference type="ARBA" id="ARBA00001946"/>
    </source>
</evidence>
<dbReference type="InterPro" id="IPR047945">
    <property type="entry name" value="MIB_synthase"/>
</dbReference>
<evidence type="ECO:0000313" key="8">
    <source>
        <dbReference type="EMBL" id="MDC0666265.1"/>
    </source>
</evidence>
<dbReference type="EC" id="4.2.3.-" evidence="6"/>
<evidence type="ECO:0000256" key="4">
    <source>
        <dbReference type="ARBA" id="ARBA00035573"/>
    </source>
</evidence>
<dbReference type="Pfam" id="PF19086">
    <property type="entry name" value="Terpene_syn_C_2"/>
    <property type="match status" value="1"/>
</dbReference>
<dbReference type="NCBIfam" id="NF041167">
    <property type="entry name" value="f2_encap_cargo2"/>
    <property type="match status" value="1"/>
</dbReference>
<keyword evidence="3 6" id="KW-0460">Magnesium</keyword>